<keyword evidence="3" id="KW-0804">Transcription</keyword>
<dbReference type="OrthoDB" id="9803764at2"/>
<organism evidence="5 6">
    <name type="scientific">Parendozoicomonas haliclonae</name>
    <dbReference type="NCBI Taxonomy" id="1960125"/>
    <lineage>
        <taxon>Bacteria</taxon>
        <taxon>Pseudomonadati</taxon>
        <taxon>Pseudomonadota</taxon>
        <taxon>Gammaproteobacteria</taxon>
        <taxon>Oceanospirillales</taxon>
        <taxon>Endozoicomonadaceae</taxon>
        <taxon>Parendozoicomonas</taxon>
    </lineage>
</organism>
<dbReference type="PANTHER" id="PTHR43130">
    <property type="entry name" value="ARAC-FAMILY TRANSCRIPTIONAL REGULATOR"/>
    <property type="match status" value="1"/>
</dbReference>
<accession>A0A1X7ALY3</accession>
<dbReference type="PROSITE" id="PS00041">
    <property type="entry name" value="HTH_ARAC_FAMILY_1"/>
    <property type="match status" value="1"/>
</dbReference>
<dbReference type="Gene3D" id="3.40.50.880">
    <property type="match status" value="1"/>
</dbReference>
<keyword evidence="6" id="KW-1185">Reference proteome</keyword>
<evidence type="ECO:0000256" key="1">
    <source>
        <dbReference type="ARBA" id="ARBA00023015"/>
    </source>
</evidence>
<feature type="domain" description="HTH araC/xylS-type" evidence="4">
    <location>
        <begin position="220"/>
        <end position="318"/>
    </location>
</feature>
<keyword evidence="2" id="KW-0238">DNA-binding</keyword>
<protein>
    <submittedName>
        <fullName evidence="5">HTH-type transcriptional regulator CdhR</fullName>
    </submittedName>
</protein>
<keyword evidence="1" id="KW-0805">Transcription regulation</keyword>
<dbReference type="SUPFAM" id="SSF52317">
    <property type="entry name" value="Class I glutamine amidotransferase-like"/>
    <property type="match status" value="1"/>
</dbReference>
<dbReference type="GO" id="GO:0003700">
    <property type="term" value="F:DNA-binding transcription factor activity"/>
    <property type="evidence" value="ECO:0007669"/>
    <property type="project" value="InterPro"/>
</dbReference>
<dbReference type="Proteomes" id="UP000196573">
    <property type="component" value="Unassembled WGS sequence"/>
</dbReference>
<dbReference type="InterPro" id="IPR018060">
    <property type="entry name" value="HTH_AraC"/>
</dbReference>
<dbReference type="EMBL" id="FWPT01000006">
    <property type="protein sequence ID" value="SMA48797.1"/>
    <property type="molecule type" value="Genomic_DNA"/>
</dbReference>
<dbReference type="PANTHER" id="PTHR43130:SF3">
    <property type="entry name" value="HTH-TYPE TRANSCRIPTIONAL REGULATOR RV1931C"/>
    <property type="match status" value="1"/>
</dbReference>
<dbReference type="SUPFAM" id="SSF46689">
    <property type="entry name" value="Homeodomain-like"/>
    <property type="match status" value="2"/>
</dbReference>
<dbReference type="GO" id="GO:0043565">
    <property type="term" value="F:sequence-specific DNA binding"/>
    <property type="evidence" value="ECO:0007669"/>
    <property type="project" value="InterPro"/>
</dbReference>
<evidence type="ECO:0000259" key="4">
    <source>
        <dbReference type="PROSITE" id="PS01124"/>
    </source>
</evidence>
<sequence>MTTPEKPVRIALLAFEGTSAFHLSVPCLVFQDAFVRMAPRFELMICAENAYQLSTGSGFAITVEHDLSAMDNAEIIIIPSWPSDLPQPSERLLEAIRYHHQRGAVMVGLCLGSYVLACAGILDGKRMTTHWECADEFQRRFPKIEVDPKPLFIEHEQLITSAGIAASLDCCLHIVRRYCGSEFANDLARTMVTAPFRSGGQQQYIPAPISARAPTESSLSRVIEEIEQDLKQPWSLEDVASRCAMSKRTFTRQFKATFGCTFGTWLLNQRLLLSQRLLETTQSSISQVAELSGFGSESVFRKYFKSAFQVSPSQWRIAFRQAYPKRDESAQVVL</sequence>
<proteinExistence type="predicted"/>
<dbReference type="InterPro" id="IPR029062">
    <property type="entry name" value="Class_I_gatase-like"/>
</dbReference>
<dbReference type="Pfam" id="PF12833">
    <property type="entry name" value="HTH_18"/>
    <property type="match status" value="1"/>
</dbReference>
<dbReference type="CDD" id="cd03137">
    <property type="entry name" value="GATase1_AraC_1"/>
    <property type="match status" value="1"/>
</dbReference>
<dbReference type="RefSeq" id="WP_087111103.1">
    <property type="nucleotide sequence ID" value="NZ_CBCSCN010000006.1"/>
</dbReference>
<dbReference type="Gene3D" id="1.10.10.60">
    <property type="entry name" value="Homeodomain-like"/>
    <property type="match status" value="1"/>
</dbReference>
<reference evidence="5 6" key="1">
    <citation type="submission" date="2017-03" db="EMBL/GenBank/DDBJ databases">
        <authorList>
            <person name="Afonso C.L."/>
            <person name="Miller P.J."/>
            <person name="Scott M.A."/>
            <person name="Spackman E."/>
            <person name="Goraichik I."/>
            <person name="Dimitrov K.M."/>
            <person name="Suarez D.L."/>
            <person name="Swayne D.E."/>
        </authorList>
    </citation>
    <scope>NUCLEOTIDE SEQUENCE [LARGE SCALE GENOMIC DNA]</scope>
    <source>
        <strain evidence="5">SB41UT1</strain>
    </source>
</reference>
<gene>
    <name evidence="5" type="primary">cdhR_2</name>
    <name evidence="5" type="ORF">EHSB41UT_02905</name>
</gene>
<dbReference type="InterPro" id="IPR052158">
    <property type="entry name" value="INH-QAR"/>
</dbReference>
<dbReference type="AlphaFoldDB" id="A0A1X7ALY3"/>
<dbReference type="InterPro" id="IPR002818">
    <property type="entry name" value="DJ-1/PfpI"/>
</dbReference>
<evidence type="ECO:0000313" key="6">
    <source>
        <dbReference type="Proteomes" id="UP000196573"/>
    </source>
</evidence>
<evidence type="ECO:0000313" key="5">
    <source>
        <dbReference type="EMBL" id="SMA48797.1"/>
    </source>
</evidence>
<evidence type="ECO:0000256" key="2">
    <source>
        <dbReference type="ARBA" id="ARBA00023125"/>
    </source>
</evidence>
<dbReference type="SMART" id="SM00342">
    <property type="entry name" value="HTH_ARAC"/>
    <property type="match status" value="1"/>
</dbReference>
<dbReference type="PROSITE" id="PS01124">
    <property type="entry name" value="HTH_ARAC_FAMILY_2"/>
    <property type="match status" value="1"/>
</dbReference>
<evidence type="ECO:0000256" key="3">
    <source>
        <dbReference type="ARBA" id="ARBA00023163"/>
    </source>
</evidence>
<dbReference type="InterPro" id="IPR009057">
    <property type="entry name" value="Homeodomain-like_sf"/>
</dbReference>
<dbReference type="InterPro" id="IPR018062">
    <property type="entry name" value="HTH_AraC-typ_CS"/>
</dbReference>
<name>A0A1X7ALY3_9GAMM</name>
<dbReference type="Pfam" id="PF01965">
    <property type="entry name" value="DJ-1_PfpI"/>
    <property type="match status" value="1"/>
</dbReference>